<comment type="similarity">
    <text evidence="4">Belongs to the SIMIBI class G3E GTPase family. ZNG1 subfamily.</text>
</comment>
<dbReference type="GO" id="GO:0016787">
    <property type="term" value="F:hydrolase activity"/>
    <property type="evidence" value="ECO:0007669"/>
    <property type="project" value="UniProtKB-KW"/>
</dbReference>
<dbReference type="CDD" id="cd03112">
    <property type="entry name" value="CobW-like"/>
    <property type="match status" value="1"/>
</dbReference>
<reference evidence="9" key="1">
    <citation type="submission" date="2017-06" db="EMBL/GenBank/DDBJ databases">
        <title>Herbaspirillum phytohormonus sp. nov., isolated from the root nodule of Robinia pseudoacacia in lead-zinc mine.</title>
        <authorList>
            <person name="Fan M."/>
            <person name="Lin Y."/>
        </authorList>
    </citation>
    <scope>NUCLEOTIDE SEQUENCE [LARGE SCALE GENOMIC DNA]</scope>
    <source>
        <strain evidence="9">SC-089</strain>
    </source>
</reference>
<evidence type="ECO:0000256" key="2">
    <source>
        <dbReference type="ARBA" id="ARBA00022801"/>
    </source>
</evidence>
<dbReference type="RefSeq" id="WP_088602510.1">
    <property type="nucleotide sequence ID" value="NZ_NJIH01000003.1"/>
</dbReference>
<name>A0A225MVT1_9BURK</name>
<dbReference type="EMBL" id="NJIH01000003">
    <property type="protein sequence ID" value="OWT63930.1"/>
    <property type="molecule type" value="Genomic_DNA"/>
</dbReference>
<evidence type="ECO:0000256" key="1">
    <source>
        <dbReference type="ARBA" id="ARBA00022741"/>
    </source>
</evidence>
<evidence type="ECO:0000313" key="8">
    <source>
        <dbReference type="EMBL" id="OWT63930.1"/>
    </source>
</evidence>
<dbReference type="InterPro" id="IPR027417">
    <property type="entry name" value="P-loop_NTPase"/>
</dbReference>
<dbReference type="Gene3D" id="3.40.50.300">
    <property type="entry name" value="P-loop containing nucleotide triphosphate hydrolases"/>
    <property type="match status" value="1"/>
</dbReference>
<dbReference type="Proteomes" id="UP000214603">
    <property type="component" value="Unassembled WGS sequence"/>
</dbReference>
<evidence type="ECO:0000313" key="9">
    <source>
        <dbReference type="Proteomes" id="UP000214603"/>
    </source>
</evidence>
<keyword evidence="2" id="KW-0378">Hydrolase</keyword>
<dbReference type="InterPro" id="IPR011629">
    <property type="entry name" value="CobW-like_C"/>
</dbReference>
<dbReference type="GO" id="GO:0000166">
    <property type="term" value="F:nucleotide binding"/>
    <property type="evidence" value="ECO:0007669"/>
    <property type="project" value="UniProtKB-KW"/>
</dbReference>
<evidence type="ECO:0000256" key="3">
    <source>
        <dbReference type="ARBA" id="ARBA00023186"/>
    </source>
</evidence>
<feature type="domain" description="CobW C-terminal" evidence="7">
    <location>
        <begin position="265"/>
        <end position="360"/>
    </location>
</feature>
<dbReference type="InterPro" id="IPR051316">
    <property type="entry name" value="Zinc-reg_GTPase_activator"/>
</dbReference>
<dbReference type="GO" id="GO:0005737">
    <property type="term" value="C:cytoplasm"/>
    <property type="evidence" value="ECO:0007669"/>
    <property type="project" value="TreeGrafter"/>
</dbReference>
<proteinExistence type="inferred from homology"/>
<evidence type="ECO:0000256" key="6">
    <source>
        <dbReference type="ARBA" id="ARBA00049117"/>
    </source>
</evidence>
<dbReference type="SUPFAM" id="SSF90002">
    <property type="entry name" value="Hypothetical protein YjiA, C-terminal domain"/>
    <property type="match status" value="1"/>
</dbReference>
<comment type="caution">
    <text evidence="8">The sequence shown here is derived from an EMBL/GenBank/DDBJ whole genome shotgun (WGS) entry which is preliminary data.</text>
</comment>
<organism evidence="8 9">
    <name type="scientific">Candidimonas nitroreducens</name>
    <dbReference type="NCBI Taxonomy" id="683354"/>
    <lineage>
        <taxon>Bacteria</taxon>
        <taxon>Pseudomonadati</taxon>
        <taxon>Pseudomonadota</taxon>
        <taxon>Betaproteobacteria</taxon>
        <taxon>Burkholderiales</taxon>
        <taxon>Alcaligenaceae</taxon>
        <taxon>Candidimonas</taxon>
    </lineage>
</organism>
<evidence type="ECO:0000256" key="4">
    <source>
        <dbReference type="ARBA" id="ARBA00034320"/>
    </source>
</evidence>
<evidence type="ECO:0000256" key="5">
    <source>
        <dbReference type="ARBA" id="ARBA00045658"/>
    </source>
</evidence>
<dbReference type="AlphaFoldDB" id="A0A225MVT1"/>
<protein>
    <submittedName>
        <fullName evidence="8">GTP-binding protein</fullName>
    </submittedName>
</protein>
<gene>
    <name evidence="8" type="ORF">CEY11_06410</name>
</gene>
<dbReference type="InterPro" id="IPR003495">
    <property type="entry name" value="CobW/HypB/UreG_nucleotide-bd"/>
</dbReference>
<dbReference type="PANTHER" id="PTHR13748">
    <property type="entry name" value="COBW-RELATED"/>
    <property type="match status" value="1"/>
</dbReference>
<accession>A0A225MVT1</accession>
<dbReference type="OrthoDB" id="9808822at2"/>
<comment type="function">
    <text evidence="5">Zinc chaperone that directly transfers zinc cofactor to target proteins, thereby activating them. Zinc is transferred from the CXCC motif in the GTPase domain to the zinc binding site in target proteins in a process requiring GTP hydrolysis.</text>
</comment>
<evidence type="ECO:0000259" key="7">
    <source>
        <dbReference type="SMART" id="SM00833"/>
    </source>
</evidence>
<comment type="catalytic activity">
    <reaction evidence="6">
        <text>GTP + H2O = GDP + phosphate + H(+)</text>
        <dbReference type="Rhea" id="RHEA:19669"/>
        <dbReference type="ChEBI" id="CHEBI:15377"/>
        <dbReference type="ChEBI" id="CHEBI:15378"/>
        <dbReference type="ChEBI" id="CHEBI:37565"/>
        <dbReference type="ChEBI" id="CHEBI:43474"/>
        <dbReference type="ChEBI" id="CHEBI:58189"/>
    </reaction>
    <physiologicalReaction direction="left-to-right" evidence="6">
        <dbReference type="Rhea" id="RHEA:19670"/>
    </physiologicalReaction>
</comment>
<dbReference type="SMART" id="SM00833">
    <property type="entry name" value="CobW_C"/>
    <property type="match status" value="1"/>
</dbReference>
<keyword evidence="1" id="KW-0547">Nucleotide-binding</keyword>
<sequence>MLPQFSWTRIMGGSADPMFDPTRPIVCDVLTGFLGSGKTTLLNRFLREGGAFGTAVIVNEVGAVGIDQLILSRVAENIALLESGCLCCSLVGALHETLLDLKRRAQEAGHPVERILIETTGLAEPAPILHVLLGSKSLSSEGFSLGRVIVTVDAQMAAGQIARQRETVRQVALADVLAITKTDLADAPGIVALHGALDGLNCVAPRFDVNAGSALSRIFVEPVPKFAAQMVTSVSGAIHEIDEGSAPNVASHRHHAHDAHVHGGVTSYSFWMDEGEVHPAGLAAWMHLLVNEYGDRILRCKGLFHLTEPQRDVHIQGVGSYFYAPAPLDTWPDEDRRARVVVIGEQLDEAWLQASLGALAIRESGLLPRNLQELCQVL</sequence>
<keyword evidence="3" id="KW-0143">Chaperone</keyword>
<dbReference type="Gene3D" id="3.30.1220.10">
    <property type="entry name" value="CobW-like, C-terminal domain"/>
    <property type="match status" value="1"/>
</dbReference>
<dbReference type="Pfam" id="PF07683">
    <property type="entry name" value="CobW_C"/>
    <property type="match status" value="1"/>
</dbReference>
<dbReference type="Pfam" id="PF02492">
    <property type="entry name" value="cobW"/>
    <property type="match status" value="1"/>
</dbReference>
<dbReference type="SUPFAM" id="SSF52540">
    <property type="entry name" value="P-loop containing nucleoside triphosphate hydrolases"/>
    <property type="match status" value="1"/>
</dbReference>
<dbReference type="InterPro" id="IPR036627">
    <property type="entry name" value="CobW-likC_sf"/>
</dbReference>
<dbReference type="PANTHER" id="PTHR13748:SF62">
    <property type="entry name" value="COBW DOMAIN-CONTAINING PROTEIN"/>
    <property type="match status" value="1"/>
</dbReference>
<keyword evidence="9" id="KW-1185">Reference proteome</keyword>